<reference evidence="8 9" key="1">
    <citation type="submission" date="2018-06" db="EMBL/GenBank/DDBJ databases">
        <authorList>
            <consortium name="Pathogen Informatics"/>
            <person name="Doyle S."/>
        </authorList>
    </citation>
    <scope>NUCLEOTIDE SEQUENCE [LARGE SCALE GENOMIC DNA]</scope>
    <source>
        <strain evidence="8 9">NCTC10529</strain>
    </source>
</reference>
<dbReference type="PROSITE" id="PS01295">
    <property type="entry name" value="ISPD"/>
    <property type="match status" value="1"/>
</dbReference>
<proteinExistence type="inferred from homology"/>
<feature type="site" description="Positions MEP for the nucleophilic attack" evidence="7">
    <location>
        <position position="157"/>
    </location>
</feature>
<dbReference type="GO" id="GO:0050518">
    <property type="term" value="F:2-C-methyl-D-erythritol 4-phosphate cytidylyltransferase activity"/>
    <property type="evidence" value="ECO:0007669"/>
    <property type="project" value="UniProtKB-UniRule"/>
</dbReference>
<evidence type="ECO:0000256" key="4">
    <source>
        <dbReference type="ARBA" id="ARBA00022679"/>
    </source>
</evidence>
<dbReference type="FunFam" id="3.90.550.10:FF:000003">
    <property type="entry name" value="2-C-methyl-D-erythritol 4-phosphate cytidylyltransferase"/>
    <property type="match status" value="1"/>
</dbReference>
<dbReference type="SUPFAM" id="SSF53448">
    <property type="entry name" value="Nucleotide-diphospho-sugar transferases"/>
    <property type="match status" value="1"/>
</dbReference>
<evidence type="ECO:0000313" key="9">
    <source>
        <dbReference type="Proteomes" id="UP000248598"/>
    </source>
</evidence>
<sequence length="232" mass="25238">MKYPVLIPAAGVGSRFGASIPKQYAQITHAPVLQHTIDLFTQNPRIGQIAVIISPEDEWYDNCIKQPAQCNVYRVGGSSRAESVANGLATLLQQQKISPNDTILVHDAARCCLPQAALNRLLDALPQCPDGAILAIPVADTLKSQDNNQRIVHTVPRAGLWQAQTPQAFVASSLHRALQTADLEHITDEASAMERLGFAPQLVEGDNRNLKLTRPDDAAWAVFLLQQAQLLA</sequence>
<keyword evidence="6 7" id="KW-0414">Isoprene biosynthesis</keyword>
<organism evidence="8 9">
    <name type="scientific">Kingella kingae</name>
    <dbReference type="NCBI Taxonomy" id="504"/>
    <lineage>
        <taxon>Bacteria</taxon>
        <taxon>Pseudomonadati</taxon>
        <taxon>Pseudomonadota</taxon>
        <taxon>Betaproteobacteria</taxon>
        <taxon>Neisseriales</taxon>
        <taxon>Neisseriaceae</taxon>
        <taxon>Kingella</taxon>
    </lineage>
</organism>
<keyword evidence="5 7" id="KW-0548">Nucleotidyltransferase</keyword>
<evidence type="ECO:0000256" key="2">
    <source>
        <dbReference type="ARBA" id="ARBA00004787"/>
    </source>
</evidence>
<protein>
    <recommendedName>
        <fullName evidence="7">2-C-methyl-D-erythritol 4-phosphate cytidylyltransferase</fullName>
        <ecNumber evidence="7">2.7.7.60</ecNumber>
    </recommendedName>
    <alternativeName>
        <fullName evidence="7">4-diphosphocytidyl-2C-methyl-D-erythritol synthase</fullName>
    </alternativeName>
    <alternativeName>
        <fullName evidence="7">MEP cytidylyltransferase</fullName>
        <shortName evidence="7">MCT</shortName>
    </alternativeName>
</protein>
<dbReference type="CDD" id="cd02516">
    <property type="entry name" value="CDP-ME_synthetase"/>
    <property type="match status" value="1"/>
</dbReference>
<dbReference type="InterPro" id="IPR018294">
    <property type="entry name" value="ISPD_synthase_CS"/>
</dbReference>
<dbReference type="NCBIfam" id="TIGR00453">
    <property type="entry name" value="ispD"/>
    <property type="match status" value="1"/>
</dbReference>
<feature type="site" description="Transition state stabilizer" evidence="7">
    <location>
        <position position="15"/>
    </location>
</feature>
<dbReference type="RefSeq" id="WP_003788511.1">
    <property type="nucleotide sequence ID" value="NZ_CP091518.1"/>
</dbReference>
<dbReference type="Proteomes" id="UP000248598">
    <property type="component" value="Chromosome 1"/>
</dbReference>
<comment type="catalytic activity">
    <reaction evidence="1 7">
        <text>2-C-methyl-D-erythritol 4-phosphate + CTP + H(+) = 4-CDP-2-C-methyl-D-erythritol + diphosphate</text>
        <dbReference type="Rhea" id="RHEA:13429"/>
        <dbReference type="ChEBI" id="CHEBI:15378"/>
        <dbReference type="ChEBI" id="CHEBI:33019"/>
        <dbReference type="ChEBI" id="CHEBI:37563"/>
        <dbReference type="ChEBI" id="CHEBI:57823"/>
        <dbReference type="ChEBI" id="CHEBI:58262"/>
        <dbReference type="EC" id="2.7.7.60"/>
    </reaction>
</comment>
<dbReference type="InterPro" id="IPR001228">
    <property type="entry name" value="IspD"/>
</dbReference>
<evidence type="ECO:0000313" key="8">
    <source>
        <dbReference type="EMBL" id="SQH24182.1"/>
    </source>
</evidence>
<name>A0AAX2J229_KINKI</name>
<dbReference type="EC" id="2.7.7.60" evidence="7"/>
<feature type="site" description="Positions MEP for the nucleophilic attack" evidence="7">
    <location>
        <position position="211"/>
    </location>
</feature>
<gene>
    <name evidence="7 8" type="primary">ispD</name>
    <name evidence="8" type="ORF">NCTC10529_00337</name>
</gene>
<comment type="pathway">
    <text evidence="2 7">Isoprenoid biosynthesis; isopentenyl diphosphate biosynthesis via DXP pathway; isopentenyl diphosphate from 1-deoxy-D-xylulose 5-phosphate: step 2/6.</text>
</comment>
<dbReference type="Gene3D" id="3.90.550.10">
    <property type="entry name" value="Spore Coat Polysaccharide Biosynthesis Protein SpsA, Chain A"/>
    <property type="match status" value="1"/>
</dbReference>
<accession>A0AAX2J229</accession>
<evidence type="ECO:0000256" key="7">
    <source>
        <dbReference type="HAMAP-Rule" id="MF_00108"/>
    </source>
</evidence>
<dbReference type="HAMAP" id="MF_00108">
    <property type="entry name" value="IspD"/>
    <property type="match status" value="1"/>
</dbReference>
<evidence type="ECO:0000256" key="3">
    <source>
        <dbReference type="ARBA" id="ARBA00009789"/>
    </source>
</evidence>
<evidence type="ECO:0000256" key="6">
    <source>
        <dbReference type="ARBA" id="ARBA00023229"/>
    </source>
</evidence>
<comment type="function">
    <text evidence="7">Catalyzes the formation of 4-diphosphocytidyl-2-C-methyl-D-erythritol from CTP and 2-C-methyl-D-erythritol 4-phosphate (MEP).</text>
</comment>
<dbReference type="PANTHER" id="PTHR32125:SF4">
    <property type="entry name" value="2-C-METHYL-D-ERYTHRITOL 4-PHOSPHATE CYTIDYLYLTRANSFERASE, CHLOROPLASTIC"/>
    <property type="match status" value="1"/>
</dbReference>
<evidence type="ECO:0000256" key="5">
    <source>
        <dbReference type="ARBA" id="ARBA00022695"/>
    </source>
</evidence>
<dbReference type="PANTHER" id="PTHR32125">
    <property type="entry name" value="2-C-METHYL-D-ERYTHRITOL 4-PHOSPHATE CYTIDYLYLTRANSFERASE, CHLOROPLASTIC"/>
    <property type="match status" value="1"/>
</dbReference>
<dbReference type="InterPro" id="IPR050088">
    <property type="entry name" value="IspD/TarI_cytidylyltransf_bact"/>
</dbReference>
<keyword evidence="4 7" id="KW-0808">Transferase</keyword>
<comment type="similarity">
    <text evidence="3 7">Belongs to the IspD/TarI cytidylyltransferase family. IspD subfamily.</text>
</comment>
<dbReference type="EMBL" id="LS483426">
    <property type="protein sequence ID" value="SQH24182.1"/>
    <property type="molecule type" value="Genomic_DNA"/>
</dbReference>
<dbReference type="InterPro" id="IPR029044">
    <property type="entry name" value="Nucleotide-diphossugar_trans"/>
</dbReference>
<dbReference type="GO" id="GO:0019288">
    <property type="term" value="P:isopentenyl diphosphate biosynthetic process, methylerythritol 4-phosphate pathway"/>
    <property type="evidence" value="ECO:0007669"/>
    <property type="project" value="UniProtKB-UniRule"/>
</dbReference>
<feature type="site" description="Transition state stabilizer" evidence="7">
    <location>
        <position position="22"/>
    </location>
</feature>
<dbReference type="AlphaFoldDB" id="A0AAX2J229"/>
<dbReference type="Pfam" id="PF01128">
    <property type="entry name" value="IspD"/>
    <property type="match status" value="1"/>
</dbReference>
<dbReference type="InterPro" id="IPR034683">
    <property type="entry name" value="IspD/TarI"/>
</dbReference>
<evidence type="ECO:0000256" key="1">
    <source>
        <dbReference type="ARBA" id="ARBA00001282"/>
    </source>
</evidence>
<dbReference type="GeneID" id="93261655"/>